<evidence type="ECO:0000313" key="1">
    <source>
        <dbReference type="EMBL" id="TNN80268.1"/>
    </source>
</evidence>
<keyword evidence="2" id="KW-1185">Reference proteome</keyword>
<dbReference type="Proteomes" id="UP000314294">
    <property type="component" value="Unassembled WGS sequence"/>
</dbReference>
<reference evidence="1 2" key="1">
    <citation type="submission" date="2019-03" db="EMBL/GenBank/DDBJ databases">
        <title>First draft genome of Liparis tanakae, snailfish: a comprehensive survey of snailfish specific genes.</title>
        <authorList>
            <person name="Kim W."/>
            <person name="Song I."/>
            <person name="Jeong J.-H."/>
            <person name="Kim D."/>
            <person name="Kim S."/>
            <person name="Ryu S."/>
            <person name="Song J.Y."/>
            <person name="Lee S.K."/>
        </authorList>
    </citation>
    <scope>NUCLEOTIDE SEQUENCE [LARGE SCALE GENOMIC DNA]</scope>
    <source>
        <tissue evidence="1">Muscle</tissue>
    </source>
</reference>
<protein>
    <submittedName>
        <fullName evidence="1">Uncharacterized protein</fullName>
    </submittedName>
</protein>
<dbReference type="AlphaFoldDB" id="A0A4Z2IRM4"/>
<sequence>MIAICKYGDFVPKTVREVLVKWFSEPEIKQETGAALLPPSISSNAYFTTSEIVNRIFSDLHDNE</sequence>
<comment type="caution">
    <text evidence="1">The sequence shown here is derived from an EMBL/GenBank/DDBJ whole genome shotgun (WGS) entry which is preliminary data.</text>
</comment>
<organism evidence="1 2">
    <name type="scientific">Liparis tanakae</name>
    <name type="common">Tanaka's snailfish</name>
    <dbReference type="NCBI Taxonomy" id="230148"/>
    <lineage>
        <taxon>Eukaryota</taxon>
        <taxon>Metazoa</taxon>
        <taxon>Chordata</taxon>
        <taxon>Craniata</taxon>
        <taxon>Vertebrata</taxon>
        <taxon>Euteleostomi</taxon>
        <taxon>Actinopterygii</taxon>
        <taxon>Neopterygii</taxon>
        <taxon>Teleostei</taxon>
        <taxon>Neoteleostei</taxon>
        <taxon>Acanthomorphata</taxon>
        <taxon>Eupercaria</taxon>
        <taxon>Perciformes</taxon>
        <taxon>Cottioidei</taxon>
        <taxon>Cottales</taxon>
        <taxon>Liparidae</taxon>
        <taxon>Liparis</taxon>
    </lineage>
</organism>
<dbReference type="EMBL" id="SRLO01000056">
    <property type="protein sequence ID" value="TNN80268.1"/>
    <property type="molecule type" value="Genomic_DNA"/>
</dbReference>
<name>A0A4Z2IRM4_9TELE</name>
<evidence type="ECO:0000313" key="2">
    <source>
        <dbReference type="Proteomes" id="UP000314294"/>
    </source>
</evidence>
<gene>
    <name evidence="1" type="ORF">EYF80_009593</name>
</gene>
<proteinExistence type="predicted"/>
<accession>A0A4Z2IRM4</accession>